<comment type="caution">
    <text evidence="3">The sequence shown here is derived from an EMBL/GenBank/DDBJ whole genome shotgun (WGS) entry which is preliminary data.</text>
</comment>
<protein>
    <submittedName>
        <fullName evidence="3">PepSY domain-containing protein</fullName>
    </submittedName>
</protein>
<accession>A0A558B285</accession>
<gene>
    <name evidence="3" type="ORF">FHK81_16555</name>
</gene>
<dbReference type="InterPro" id="IPR025711">
    <property type="entry name" value="PepSY"/>
</dbReference>
<feature type="domain" description="PepSY" evidence="2">
    <location>
        <begin position="6"/>
        <end position="87"/>
    </location>
</feature>
<dbReference type="Pfam" id="PF13670">
    <property type="entry name" value="PepSY_2"/>
    <property type="match status" value="1"/>
</dbReference>
<reference evidence="3 4" key="1">
    <citation type="submission" date="2019-07" db="EMBL/GenBank/DDBJ databases">
        <title>The pathways for chlorine oxyanion respiration interact through the shared metabolite chlorate.</title>
        <authorList>
            <person name="Barnum T.P."/>
            <person name="Cheng Y."/>
            <person name="Hill K.A."/>
            <person name="Lucas L.N."/>
            <person name="Carlson H.K."/>
            <person name="Coates J.D."/>
        </authorList>
    </citation>
    <scope>NUCLEOTIDE SEQUENCE [LARGE SCALE GENOMIC DNA]</scope>
    <source>
        <strain evidence="3">UCB</strain>
    </source>
</reference>
<organism evidence="3 4">
    <name type="scientific">Marinobacter vinifirmus</name>
    <dbReference type="NCBI Taxonomy" id="355591"/>
    <lineage>
        <taxon>Bacteria</taxon>
        <taxon>Pseudomonadati</taxon>
        <taxon>Pseudomonadota</taxon>
        <taxon>Gammaproteobacteria</taxon>
        <taxon>Pseudomonadales</taxon>
        <taxon>Marinobacteraceae</taxon>
        <taxon>Marinobacter</taxon>
    </lineage>
</organism>
<dbReference type="RefSeq" id="WP_420538105.1">
    <property type="nucleotide sequence ID" value="NZ_VMRX01000057.1"/>
</dbReference>
<dbReference type="EMBL" id="VMRX01000057">
    <property type="protein sequence ID" value="TVT30625.1"/>
    <property type="molecule type" value="Genomic_DNA"/>
</dbReference>
<evidence type="ECO:0000259" key="2">
    <source>
        <dbReference type="Pfam" id="PF13670"/>
    </source>
</evidence>
<evidence type="ECO:0000313" key="4">
    <source>
        <dbReference type="Proteomes" id="UP000319142"/>
    </source>
</evidence>
<dbReference type="Proteomes" id="UP000319142">
    <property type="component" value="Unassembled WGS sequence"/>
</dbReference>
<keyword evidence="1" id="KW-0732">Signal</keyword>
<name>A0A558B285_9GAMM</name>
<evidence type="ECO:0000256" key="1">
    <source>
        <dbReference type="SAM" id="SignalP"/>
    </source>
</evidence>
<feature type="signal peptide" evidence="1">
    <location>
        <begin position="1"/>
        <end position="21"/>
    </location>
</feature>
<dbReference type="AlphaFoldDB" id="A0A558B285"/>
<evidence type="ECO:0000313" key="3">
    <source>
        <dbReference type="EMBL" id="TVT30625.1"/>
    </source>
</evidence>
<sequence length="91" mass="10104">MKIRHIAAVTAALMFSGAAVAGPQCTDAPQSDWKSQEAMKQELADQGYKVDRFKVTDGNCYEIYGEDKEGVKVEIYFNPVSGEAVEERRND</sequence>
<feature type="chain" id="PRO_5021793629" evidence="1">
    <location>
        <begin position="22"/>
        <end position="91"/>
    </location>
</feature>
<proteinExistence type="predicted"/>